<keyword evidence="6 10" id="KW-1133">Transmembrane helix</keyword>
<evidence type="ECO:0000256" key="8">
    <source>
        <dbReference type="ARBA" id="ARBA00023186"/>
    </source>
</evidence>
<dbReference type="EMBL" id="MFGA01000002">
    <property type="protein sequence ID" value="OGF21595.1"/>
    <property type="molecule type" value="Genomic_DNA"/>
</dbReference>
<dbReference type="Proteomes" id="UP000177407">
    <property type="component" value="Unassembled WGS sequence"/>
</dbReference>
<evidence type="ECO:0000256" key="9">
    <source>
        <dbReference type="RuleBase" id="RU003945"/>
    </source>
</evidence>
<keyword evidence="8" id="KW-0143">Chaperone</keyword>
<dbReference type="PRINTS" id="PR01900">
    <property type="entry name" value="YIDCPROTEIN"/>
</dbReference>
<evidence type="ECO:0000256" key="7">
    <source>
        <dbReference type="ARBA" id="ARBA00023136"/>
    </source>
</evidence>
<keyword evidence="2" id="KW-0813">Transport</keyword>
<dbReference type="GO" id="GO:0015031">
    <property type="term" value="P:protein transport"/>
    <property type="evidence" value="ECO:0007669"/>
    <property type="project" value="UniProtKB-KW"/>
</dbReference>
<gene>
    <name evidence="12" type="ORF">A2257_02200</name>
</gene>
<feature type="transmembrane region" description="Helical" evidence="10">
    <location>
        <begin position="194"/>
        <end position="218"/>
    </location>
</feature>
<organism evidence="12 13">
    <name type="scientific">Candidatus Falkowbacteria bacterium RIFOXYA2_FULL_38_12</name>
    <dbReference type="NCBI Taxonomy" id="1797993"/>
    <lineage>
        <taxon>Bacteria</taxon>
        <taxon>Candidatus Falkowiibacteriota</taxon>
    </lineage>
</organism>
<feature type="transmembrane region" description="Helical" evidence="10">
    <location>
        <begin position="134"/>
        <end position="160"/>
    </location>
</feature>
<evidence type="ECO:0000256" key="4">
    <source>
        <dbReference type="ARBA" id="ARBA00022692"/>
    </source>
</evidence>
<keyword evidence="4 9" id="KW-0812">Transmembrane</keyword>
<dbReference type="GO" id="GO:0051205">
    <property type="term" value="P:protein insertion into membrane"/>
    <property type="evidence" value="ECO:0007669"/>
    <property type="project" value="TreeGrafter"/>
</dbReference>
<evidence type="ECO:0000313" key="12">
    <source>
        <dbReference type="EMBL" id="OGF21595.1"/>
    </source>
</evidence>
<accession>A0A1F5S4I5</accession>
<evidence type="ECO:0000313" key="13">
    <source>
        <dbReference type="Proteomes" id="UP000177407"/>
    </source>
</evidence>
<dbReference type="GO" id="GO:0005886">
    <property type="term" value="C:plasma membrane"/>
    <property type="evidence" value="ECO:0007669"/>
    <property type="project" value="UniProtKB-SubCell"/>
</dbReference>
<evidence type="ECO:0000259" key="11">
    <source>
        <dbReference type="Pfam" id="PF02096"/>
    </source>
</evidence>
<feature type="domain" description="Membrane insertase YidC/Oxa/ALB C-terminal" evidence="11">
    <location>
        <begin position="29"/>
        <end position="230"/>
    </location>
</feature>
<sequence length="244" mass="27379">MIEIFNTVLYYPLFNLLIWLYNILGQDIGLAIIGLTVLTKLVLYPLSLQAIKAQKSLSTLQPKIEELKVKYKDQKEVMSKELMKLYQENKINPLSSCLPILIQLPILIAVYQVFMKGLGSEGLENLYPFVTNPGHINAVFLGFLDLSKANIVLAILAGLAQFWQAKMMPMAKPTVKTPGSKDEGMASMMNKQMLYFMPLITVVIGASLPGGLTLYWFLTTILTIAQQYFYFRKGKESVGVEAVK</sequence>
<dbReference type="InterPro" id="IPR028055">
    <property type="entry name" value="YidC/Oxa/ALB_C"/>
</dbReference>
<evidence type="ECO:0000256" key="3">
    <source>
        <dbReference type="ARBA" id="ARBA00022475"/>
    </source>
</evidence>
<comment type="similarity">
    <text evidence="9">Belongs to the OXA1/ALB3/YidC family.</text>
</comment>
<evidence type="ECO:0000256" key="10">
    <source>
        <dbReference type="SAM" id="Phobius"/>
    </source>
</evidence>
<name>A0A1F5S4I5_9BACT</name>
<dbReference type="NCBIfam" id="TIGR03592">
    <property type="entry name" value="yidC_oxa1_cterm"/>
    <property type="match status" value="1"/>
</dbReference>
<evidence type="ECO:0000256" key="5">
    <source>
        <dbReference type="ARBA" id="ARBA00022927"/>
    </source>
</evidence>
<reference evidence="12 13" key="1">
    <citation type="journal article" date="2016" name="Nat. Commun.">
        <title>Thousands of microbial genomes shed light on interconnected biogeochemical processes in an aquifer system.</title>
        <authorList>
            <person name="Anantharaman K."/>
            <person name="Brown C.T."/>
            <person name="Hug L.A."/>
            <person name="Sharon I."/>
            <person name="Castelle C.J."/>
            <person name="Probst A.J."/>
            <person name="Thomas B.C."/>
            <person name="Singh A."/>
            <person name="Wilkins M.J."/>
            <person name="Karaoz U."/>
            <person name="Brodie E.L."/>
            <person name="Williams K.H."/>
            <person name="Hubbard S.S."/>
            <person name="Banfield J.F."/>
        </authorList>
    </citation>
    <scope>NUCLEOTIDE SEQUENCE [LARGE SCALE GENOMIC DNA]</scope>
</reference>
<dbReference type="CDD" id="cd20070">
    <property type="entry name" value="5TM_YidC_Alb3"/>
    <property type="match status" value="1"/>
</dbReference>
<feature type="transmembrane region" description="Helical" evidence="10">
    <location>
        <begin position="7"/>
        <end position="24"/>
    </location>
</feature>
<evidence type="ECO:0000256" key="6">
    <source>
        <dbReference type="ARBA" id="ARBA00022989"/>
    </source>
</evidence>
<comment type="caution">
    <text evidence="12">The sequence shown here is derived from an EMBL/GenBank/DDBJ whole genome shotgun (WGS) entry which is preliminary data.</text>
</comment>
<dbReference type="InterPro" id="IPR047196">
    <property type="entry name" value="YidC_ALB_C"/>
</dbReference>
<dbReference type="AlphaFoldDB" id="A0A1F5S4I5"/>
<feature type="transmembrane region" description="Helical" evidence="10">
    <location>
        <begin position="30"/>
        <end position="48"/>
    </location>
</feature>
<protein>
    <recommendedName>
        <fullName evidence="11">Membrane insertase YidC/Oxa/ALB C-terminal domain-containing protein</fullName>
    </recommendedName>
</protein>
<evidence type="ECO:0000256" key="1">
    <source>
        <dbReference type="ARBA" id="ARBA00004651"/>
    </source>
</evidence>
<dbReference type="PANTHER" id="PTHR12428">
    <property type="entry name" value="OXA1"/>
    <property type="match status" value="1"/>
</dbReference>
<comment type="subcellular location">
    <subcellularLocation>
        <location evidence="1">Cell membrane</location>
        <topology evidence="1">Multi-pass membrane protein</topology>
    </subcellularLocation>
    <subcellularLocation>
        <location evidence="9">Membrane</location>
        <topology evidence="9">Multi-pass membrane protein</topology>
    </subcellularLocation>
</comment>
<proteinExistence type="inferred from homology"/>
<dbReference type="PANTHER" id="PTHR12428:SF65">
    <property type="entry name" value="CYTOCHROME C OXIDASE ASSEMBLY PROTEIN COX18, MITOCHONDRIAL"/>
    <property type="match status" value="1"/>
</dbReference>
<evidence type="ECO:0000256" key="2">
    <source>
        <dbReference type="ARBA" id="ARBA00022448"/>
    </source>
</evidence>
<dbReference type="InterPro" id="IPR001708">
    <property type="entry name" value="YidC/ALB3/OXA1/COX18"/>
</dbReference>
<keyword evidence="7 10" id="KW-0472">Membrane</keyword>
<feature type="transmembrane region" description="Helical" evidence="10">
    <location>
        <begin position="93"/>
        <end position="114"/>
    </location>
</feature>
<dbReference type="GO" id="GO:0032977">
    <property type="term" value="F:membrane insertase activity"/>
    <property type="evidence" value="ECO:0007669"/>
    <property type="project" value="InterPro"/>
</dbReference>
<keyword evidence="3" id="KW-1003">Cell membrane</keyword>
<dbReference type="Pfam" id="PF02096">
    <property type="entry name" value="60KD_IMP"/>
    <property type="match status" value="1"/>
</dbReference>
<keyword evidence="5" id="KW-0653">Protein transport</keyword>